<evidence type="ECO:0000256" key="5">
    <source>
        <dbReference type="ARBA" id="ARBA00022676"/>
    </source>
</evidence>
<dbReference type="NCBIfam" id="NF011080">
    <property type="entry name" value="PRK14508.1-3"/>
    <property type="match status" value="1"/>
</dbReference>
<comment type="catalytic activity">
    <reaction evidence="1 10">
        <text>Transfers a segment of a (1-&gt;4)-alpha-D-glucan to a new position in an acceptor, which may be glucose or a (1-&gt;4)-alpha-D-glucan.</text>
        <dbReference type="EC" id="2.4.1.25"/>
    </reaction>
</comment>
<evidence type="ECO:0000256" key="4">
    <source>
        <dbReference type="ARBA" id="ARBA00020295"/>
    </source>
</evidence>
<dbReference type="SUPFAM" id="SSF51445">
    <property type="entry name" value="(Trans)glycosidases"/>
    <property type="match status" value="1"/>
</dbReference>
<evidence type="ECO:0000256" key="1">
    <source>
        <dbReference type="ARBA" id="ARBA00000439"/>
    </source>
</evidence>
<dbReference type="NCBIfam" id="TIGR00217">
    <property type="entry name" value="malQ"/>
    <property type="match status" value="1"/>
</dbReference>
<dbReference type="GO" id="GO:0005975">
    <property type="term" value="P:carbohydrate metabolic process"/>
    <property type="evidence" value="ECO:0007669"/>
    <property type="project" value="InterPro"/>
</dbReference>
<keyword evidence="6 10" id="KW-0808">Transferase</keyword>
<gene>
    <name evidence="11" type="primary">malQ</name>
    <name evidence="11" type="ORF">Mal33_40940</name>
</gene>
<sequence>MQLPRSSGILLHITSLDNEFGIGDLGEGAYRFIDFLQRSGQSLWQLLPLGPSAAENSPYSCYSAFAANPLLISPTDLQRRGLLTAEEVQSLHAAKGPIDYGAVNNRRMELLKTSFERFQSPVGDSLRDGFASFCAMNQAWLVDFARYKALTDHFGIGDWSQWPDRDLVLRREGALEHWDRELAQPIEFAKYLQFLFMLQWQALKSYAGEHGVRIFGDMPIFVAYDSADVWAHQDLFHLDEAGKRYVVAGVPPDYFSATGQLWGNPLYRWDAMKDHGYEWWIDRLQSAFCYFDLLRIDHFRAFEAYWEVPADAETAVDGVWMPGPMDGPFRAARAALGPLAIIAEDLGMITDEVHQLRDQLEFPGMRVFQFGFDSYDDPYHRPVAYPEQSVAYTGTHDNDTVMGWYHQRRQERHEDPLLDEVVHRDDPNPHHALIRAVLASRSDTAILPMQDVLGLGSDARMNVPGQAAGNWTWRCPPDGLDQHVSDWLRQVTEETGRI</sequence>
<keyword evidence="5 10" id="KW-0328">Glycosyltransferase</keyword>
<dbReference type="PANTHER" id="PTHR32438:SF5">
    <property type="entry name" value="4-ALPHA-GLUCANOTRANSFERASE DPE1, CHLOROPLASTIC_AMYLOPLASTIC"/>
    <property type="match status" value="1"/>
</dbReference>
<evidence type="ECO:0000256" key="8">
    <source>
        <dbReference type="ARBA" id="ARBA00031423"/>
    </source>
</evidence>
<dbReference type="Gene3D" id="3.20.20.80">
    <property type="entry name" value="Glycosidases"/>
    <property type="match status" value="1"/>
</dbReference>
<dbReference type="Proteomes" id="UP000316770">
    <property type="component" value="Chromosome"/>
</dbReference>
<dbReference type="InterPro" id="IPR017853">
    <property type="entry name" value="GH"/>
</dbReference>
<proteinExistence type="inferred from homology"/>
<evidence type="ECO:0000313" key="11">
    <source>
        <dbReference type="EMBL" id="QDV58077.1"/>
    </source>
</evidence>
<keyword evidence="12" id="KW-1185">Reference proteome</keyword>
<dbReference type="GO" id="GO:0004134">
    <property type="term" value="F:4-alpha-glucanotransferase activity"/>
    <property type="evidence" value="ECO:0007669"/>
    <property type="project" value="UniProtKB-EC"/>
</dbReference>
<keyword evidence="7 10" id="KW-0119">Carbohydrate metabolism</keyword>
<dbReference type="AlphaFoldDB" id="A0A518IYB3"/>
<comment type="similarity">
    <text evidence="2 10">Belongs to the disproportionating enzyme family.</text>
</comment>
<accession>A0A518IYB3</accession>
<evidence type="ECO:0000256" key="3">
    <source>
        <dbReference type="ARBA" id="ARBA00012560"/>
    </source>
</evidence>
<dbReference type="InterPro" id="IPR003385">
    <property type="entry name" value="Glyco_hydro_77"/>
</dbReference>
<dbReference type="Pfam" id="PF02446">
    <property type="entry name" value="Glyco_hydro_77"/>
    <property type="match status" value="1"/>
</dbReference>
<evidence type="ECO:0000256" key="7">
    <source>
        <dbReference type="ARBA" id="ARBA00023277"/>
    </source>
</evidence>
<protein>
    <recommendedName>
        <fullName evidence="4 10">4-alpha-glucanotransferase</fullName>
        <ecNumber evidence="3 10">2.4.1.25</ecNumber>
    </recommendedName>
    <alternativeName>
        <fullName evidence="8 10">Amylomaltase</fullName>
    </alternativeName>
    <alternativeName>
        <fullName evidence="9 10">Disproportionating enzyme</fullName>
    </alternativeName>
</protein>
<evidence type="ECO:0000256" key="2">
    <source>
        <dbReference type="ARBA" id="ARBA00005684"/>
    </source>
</evidence>
<evidence type="ECO:0000256" key="9">
    <source>
        <dbReference type="ARBA" id="ARBA00031501"/>
    </source>
</evidence>
<dbReference type="EC" id="2.4.1.25" evidence="3 10"/>
<dbReference type="RefSeq" id="WP_145288076.1">
    <property type="nucleotide sequence ID" value="NZ_CP036318.1"/>
</dbReference>
<organism evidence="11 12">
    <name type="scientific">Rosistilla oblonga</name>
    <dbReference type="NCBI Taxonomy" id="2527990"/>
    <lineage>
        <taxon>Bacteria</taxon>
        <taxon>Pseudomonadati</taxon>
        <taxon>Planctomycetota</taxon>
        <taxon>Planctomycetia</taxon>
        <taxon>Pirellulales</taxon>
        <taxon>Pirellulaceae</taxon>
        <taxon>Rosistilla</taxon>
    </lineage>
</organism>
<evidence type="ECO:0000256" key="10">
    <source>
        <dbReference type="RuleBase" id="RU361207"/>
    </source>
</evidence>
<evidence type="ECO:0000313" key="12">
    <source>
        <dbReference type="Proteomes" id="UP000316770"/>
    </source>
</evidence>
<reference evidence="11 12" key="1">
    <citation type="submission" date="2019-02" db="EMBL/GenBank/DDBJ databases">
        <title>Deep-cultivation of Planctomycetes and their phenomic and genomic characterization uncovers novel biology.</title>
        <authorList>
            <person name="Wiegand S."/>
            <person name="Jogler M."/>
            <person name="Boedeker C."/>
            <person name="Pinto D."/>
            <person name="Vollmers J."/>
            <person name="Rivas-Marin E."/>
            <person name="Kohn T."/>
            <person name="Peeters S.H."/>
            <person name="Heuer A."/>
            <person name="Rast P."/>
            <person name="Oberbeckmann S."/>
            <person name="Bunk B."/>
            <person name="Jeske O."/>
            <person name="Meyerdierks A."/>
            <person name="Storesund J.E."/>
            <person name="Kallscheuer N."/>
            <person name="Luecker S."/>
            <person name="Lage O.M."/>
            <person name="Pohl T."/>
            <person name="Merkel B.J."/>
            <person name="Hornburger P."/>
            <person name="Mueller R.-W."/>
            <person name="Bruemmer F."/>
            <person name="Labrenz M."/>
            <person name="Spormann A.M."/>
            <person name="Op den Camp H."/>
            <person name="Overmann J."/>
            <person name="Amann R."/>
            <person name="Jetten M.S.M."/>
            <person name="Mascher T."/>
            <person name="Medema M.H."/>
            <person name="Devos D.P."/>
            <person name="Kaster A.-K."/>
            <person name="Ovreas L."/>
            <person name="Rohde M."/>
            <person name="Galperin M.Y."/>
            <person name="Jogler C."/>
        </authorList>
    </citation>
    <scope>NUCLEOTIDE SEQUENCE [LARGE SCALE GENOMIC DNA]</scope>
    <source>
        <strain evidence="11 12">Mal33</strain>
    </source>
</reference>
<dbReference type="EMBL" id="CP036318">
    <property type="protein sequence ID" value="QDV58077.1"/>
    <property type="molecule type" value="Genomic_DNA"/>
</dbReference>
<name>A0A518IYB3_9BACT</name>
<evidence type="ECO:0000256" key="6">
    <source>
        <dbReference type="ARBA" id="ARBA00022679"/>
    </source>
</evidence>
<dbReference type="PANTHER" id="PTHR32438">
    <property type="entry name" value="4-ALPHA-GLUCANOTRANSFERASE DPE1, CHLOROPLASTIC/AMYLOPLASTIC"/>
    <property type="match status" value="1"/>
</dbReference>